<dbReference type="Proteomes" id="UP001331561">
    <property type="component" value="Unassembled WGS sequence"/>
</dbReference>
<organism evidence="2 3">
    <name type="scientific">Uliginosibacterium silvisoli</name>
    <dbReference type="NCBI Taxonomy" id="3114758"/>
    <lineage>
        <taxon>Bacteria</taxon>
        <taxon>Pseudomonadati</taxon>
        <taxon>Pseudomonadota</taxon>
        <taxon>Betaproteobacteria</taxon>
        <taxon>Rhodocyclales</taxon>
        <taxon>Zoogloeaceae</taxon>
        <taxon>Uliginosibacterium</taxon>
    </lineage>
</organism>
<reference evidence="2 3" key="1">
    <citation type="submission" date="2024-01" db="EMBL/GenBank/DDBJ databases">
        <title>Uliginosibacterium soil sp. nov.</title>
        <authorList>
            <person name="Lv Y."/>
        </authorList>
    </citation>
    <scope>NUCLEOTIDE SEQUENCE [LARGE SCALE GENOMIC DNA]</scope>
    <source>
        <strain evidence="2 3">H3</strain>
    </source>
</reference>
<feature type="compositionally biased region" description="Polar residues" evidence="1">
    <location>
        <begin position="440"/>
        <end position="459"/>
    </location>
</feature>
<name>A0ABU6K5Y8_9RHOO</name>
<evidence type="ECO:0000313" key="3">
    <source>
        <dbReference type="Proteomes" id="UP001331561"/>
    </source>
</evidence>
<evidence type="ECO:0000313" key="2">
    <source>
        <dbReference type="EMBL" id="MEC5387309.1"/>
    </source>
</evidence>
<comment type="caution">
    <text evidence="2">The sequence shown here is derived from an EMBL/GenBank/DDBJ whole genome shotgun (WGS) entry which is preliminary data.</text>
</comment>
<dbReference type="EMBL" id="JAYXHS010000003">
    <property type="protein sequence ID" value="MEC5387309.1"/>
    <property type="molecule type" value="Genomic_DNA"/>
</dbReference>
<keyword evidence="3" id="KW-1185">Reference proteome</keyword>
<evidence type="ECO:0000256" key="1">
    <source>
        <dbReference type="SAM" id="MobiDB-lite"/>
    </source>
</evidence>
<feature type="region of interest" description="Disordered" evidence="1">
    <location>
        <begin position="420"/>
        <end position="495"/>
    </location>
</feature>
<feature type="compositionally biased region" description="Basic and acidic residues" evidence="1">
    <location>
        <begin position="470"/>
        <end position="485"/>
    </location>
</feature>
<evidence type="ECO:0008006" key="4">
    <source>
        <dbReference type="Google" id="ProtNLM"/>
    </source>
</evidence>
<sequence>MHNLNSSSQAHWFNAPNLLTAQLPSYSTPAELARAIAFDPLEGLDLSQLTQVEIDCLLVGEKTPLEPTSQCIRTTLTWNSMLHAGLRRRNPEFAAARRLYWEAVTHQPNDKTHPFLTPTRGISVQITKGSTGTGKSVTMQRFCSLLPPFIRHGKNEEAGWQAMTQLVYLEVSISHDGTRGGFLTGILHEMDKVLGTTYATDLPRKFKSVENLAVATVCRLIAHYTGIIFLEEGQLRNLVIGPHSQHIQNFLLMLMNSGIPIVFLGNELAFDWITHSQDSTRLYSTPCEHFTPVGAIAIDEDDRVDADTDWDAIGGGVMRFYCLNIPITDPDECKRLLRRYSGGIARLALCLWCMAQRDALFGEADSLCPEDITAVYESPQFRKHRPLADGFTYRNAELLMEQQDVDVGFYKKHWQFNEVPSEGVEQQSGAPNQAGKRKSNAGSNPATGGPTAGQTQFKSEQTKKTNKKAKREELNKTLSDDDLRRGLKKSHMDGLAGVIANAGAEA</sequence>
<dbReference type="RefSeq" id="WP_327600284.1">
    <property type="nucleotide sequence ID" value="NZ_JAYXHS010000003.1"/>
</dbReference>
<proteinExistence type="predicted"/>
<protein>
    <recommendedName>
        <fullName evidence="4">AAA+ ATPase domain-containing protein</fullName>
    </recommendedName>
</protein>
<gene>
    <name evidence="2" type="ORF">VVD49_16385</name>
</gene>
<accession>A0ABU6K5Y8</accession>